<comment type="caution">
    <text evidence="2">The sequence shown here is derived from an EMBL/GenBank/DDBJ whole genome shotgun (WGS) entry which is preliminary data.</text>
</comment>
<evidence type="ECO:0000259" key="1">
    <source>
        <dbReference type="PROSITE" id="PS50181"/>
    </source>
</evidence>
<gene>
    <name evidence="2" type="ORF">BC936DRAFT_149359</name>
</gene>
<name>A0A433D101_9FUNG</name>
<dbReference type="AlphaFoldDB" id="A0A433D101"/>
<dbReference type="SUPFAM" id="SSF81383">
    <property type="entry name" value="F-box domain"/>
    <property type="match status" value="1"/>
</dbReference>
<sequence length="360" mass="40474">MILSNLLPFLKAKTPTTKPGASPPPPANPSQWPTIPCALCASPTTLPFVACGDPFHPHHRHLSLARRREQPSDEHADSWLVSTRLLFTACDPPFVSRPGQVCLHSLTVRIHGHHEAWTLTDLVPGCAFDTARSSRCAWRLCTTRVVMHDACFRLLESAVEMEGDVVLLDVANWLEERGDRRFKEKVGEKDARVVWYGHSKPVVPIFDLVPGKEWHLNNPLKPPRPVNPTNASHLRTSSILYTASLGALSVLPTELIIRIVTLLPPPAFIALRSASRSLRRFPYTAAIWRRNLADMFPSCAWNDPESACPDWEGIFSACLADPEMRNARRTWSMVREVVREAKEALKEREEGELEALEERD</sequence>
<dbReference type="Proteomes" id="UP000268093">
    <property type="component" value="Unassembled WGS sequence"/>
</dbReference>
<protein>
    <recommendedName>
        <fullName evidence="1">F-box domain-containing protein</fullName>
    </recommendedName>
</protein>
<organism evidence="2 3">
    <name type="scientific">Jimgerdemannia flammicorona</name>
    <dbReference type="NCBI Taxonomy" id="994334"/>
    <lineage>
        <taxon>Eukaryota</taxon>
        <taxon>Fungi</taxon>
        <taxon>Fungi incertae sedis</taxon>
        <taxon>Mucoromycota</taxon>
        <taxon>Mucoromycotina</taxon>
        <taxon>Endogonomycetes</taxon>
        <taxon>Endogonales</taxon>
        <taxon>Endogonaceae</taxon>
        <taxon>Jimgerdemannia</taxon>
    </lineage>
</organism>
<dbReference type="InterPro" id="IPR001810">
    <property type="entry name" value="F-box_dom"/>
</dbReference>
<dbReference type="PROSITE" id="PS50181">
    <property type="entry name" value="FBOX"/>
    <property type="match status" value="1"/>
</dbReference>
<dbReference type="InterPro" id="IPR036047">
    <property type="entry name" value="F-box-like_dom_sf"/>
</dbReference>
<evidence type="ECO:0000313" key="3">
    <source>
        <dbReference type="Proteomes" id="UP000268093"/>
    </source>
</evidence>
<proteinExistence type="predicted"/>
<reference evidence="2 3" key="1">
    <citation type="journal article" date="2018" name="New Phytol.">
        <title>Phylogenomics of Endogonaceae and evolution of mycorrhizas within Mucoromycota.</title>
        <authorList>
            <person name="Chang Y."/>
            <person name="Desiro A."/>
            <person name="Na H."/>
            <person name="Sandor L."/>
            <person name="Lipzen A."/>
            <person name="Clum A."/>
            <person name="Barry K."/>
            <person name="Grigoriev I.V."/>
            <person name="Martin F.M."/>
            <person name="Stajich J.E."/>
            <person name="Smith M.E."/>
            <person name="Bonito G."/>
            <person name="Spatafora J.W."/>
        </authorList>
    </citation>
    <scope>NUCLEOTIDE SEQUENCE [LARGE SCALE GENOMIC DNA]</scope>
    <source>
        <strain evidence="2 3">GMNB39</strain>
    </source>
</reference>
<evidence type="ECO:0000313" key="2">
    <source>
        <dbReference type="EMBL" id="RUP44510.1"/>
    </source>
</evidence>
<keyword evidence="3" id="KW-1185">Reference proteome</keyword>
<feature type="domain" description="F-box" evidence="1">
    <location>
        <begin position="245"/>
        <end position="291"/>
    </location>
</feature>
<dbReference type="EMBL" id="RBNI01008785">
    <property type="protein sequence ID" value="RUP44510.1"/>
    <property type="molecule type" value="Genomic_DNA"/>
</dbReference>
<accession>A0A433D101</accession>